<feature type="non-terminal residue" evidence="1">
    <location>
        <position position="113"/>
    </location>
</feature>
<accession>A0ABD0KNV2</accession>
<evidence type="ECO:0000313" key="1">
    <source>
        <dbReference type="EMBL" id="KAK7488910.1"/>
    </source>
</evidence>
<keyword evidence="2" id="KW-1185">Reference proteome</keyword>
<comment type="caution">
    <text evidence="1">The sequence shown here is derived from an EMBL/GenBank/DDBJ whole genome shotgun (WGS) entry which is preliminary data.</text>
</comment>
<gene>
    <name evidence="1" type="ORF">BaRGS_00019867</name>
</gene>
<organism evidence="1 2">
    <name type="scientific">Batillaria attramentaria</name>
    <dbReference type="NCBI Taxonomy" id="370345"/>
    <lineage>
        <taxon>Eukaryota</taxon>
        <taxon>Metazoa</taxon>
        <taxon>Spiralia</taxon>
        <taxon>Lophotrochozoa</taxon>
        <taxon>Mollusca</taxon>
        <taxon>Gastropoda</taxon>
        <taxon>Caenogastropoda</taxon>
        <taxon>Sorbeoconcha</taxon>
        <taxon>Cerithioidea</taxon>
        <taxon>Batillariidae</taxon>
        <taxon>Batillaria</taxon>
    </lineage>
</organism>
<name>A0ABD0KNV2_9CAEN</name>
<evidence type="ECO:0000313" key="2">
    <source>
        <dbReference type="Proteomes" id="UP001519460"/>
    </source>
</evidence>
<feature type="non-terminal residue" evidence="1">
    <location>
        <position position="1"/>
    </location>
</feature>
<dbReference type="Proteomes" id="UP001519460">
    <property type="component" value="Unassembled WGS sequence"/>
</dbReference>
<dbReference type="AlphaFoldDB" id="A0ABD0KNV2"/>
<reference evidence="1 2" key="1">
    <citation type="journal article" date="2023" name="Sci. Data">
        <title>Genome assembly of the Korean intertidal mud-creeper Batillaria attramentaria.</title>
        <authorList>
            <person name="Patra A.K."/>
            <person name="Ho P.T."/>
            <person name="Jun S."/>
            <person name="Lee S.J."/>
            <person name="Kim Y."/>
            <person name="Won Y.J."/>
        </authorList>
    </citation>
    <scope>NUCLEOTIDE SEQUENCE [LARGE SCALE GENOMIC DNA]</scope>
    <source>
        <strain evidence="1">Wonlab-2016</strain>
    </source>
</reference>
<sequence>LTVRNFRGIPSLKEVECSGENLTAGLKVFSLAMFKLPEKSLLAYVNHMDNECSTFGDFVSCTIDRSDSRKSRLRTLASELVEGESKVYGCNVSIANSQGHIHLSTWTIPVMME</sequence>
<protein>
    <submittedName>
        <fullName evidence="1">Uncharacterized protein</fullName>
    </submittedName>
</protein>
<dbReference type="EMBL" id="JACVVK020000145">
    <property type="protein sequence ID" value="KAK7488910.1"/>
    <property type="molecule type" value="Genomic_DNA"/>
</dbReference>
<proteinExistence type="predicted"/>